<dbReference type="Proteomes" id="UP000829196">
    <property type="component" value="Unassembled WGS sequence"/>
</dbReference>
<evidence type="ECO:0000313" key="1">
    <source>
        <dbReference type="EMBL" id="KAI0518768.1"/>
    </source>
</evidence>
<dbReference type="EMBL" id="JAGYWB010000006">
    <property type="protein sequence ID" value="KAI0518768.1"/>
    <property type="molecule type" value="Genomic_DNA"/>
</dbReference>
<proteinExistence type="predicted"/>
<comment type="caution">
    <text evidence="1">The sequence shown here is derived from an EMBL/GenBank/DDBJ whole genome shotgun (WGS) entry which is preliminary data.</text>
</comment>
<dbReference type="AlphaFoldDB" id="A0A8T3BP07"/>
<evidence type="ECO:0000313" key="2">
    <source>
        <dbReference type="Proteomes" id="UP000829196"/>
    </source>
</evidence>
<gene>
    <name evidence="1" type="ORF">KFK09_006204</name>
</gene>
<organism evidence="1 2">
    <name type="scientific">Dendrobium nobile</name>
    <name type="common">Orchid</name>
    <dbReference type="NCBI Taxonomy" id="94219"/>
    <lineage>
        <taxon>Eukaryota</taxon>
        <taxon>Viridiplantae</taxon>
        <taxon>Streptophyta</taxon>
        <taxon>Embryophyta</taxon>
        <taxon>Tracheophyta</taxon>
        <taxon>Spermatophyta</taxon>
        <taxon>Magnoliopsida</taxon>
        <taxon>Liliopsida</taxon>
        <taxon>Asparagales</taxon>
        <taxon>Orchidaceae</taxon>
        <taxon>Epidendroideae</taxon>
        <taxon>Malaxideae</taxon>
        <taxon>Dendrobiinae</taxon>
        <taxon>Dendrobium</taxon>
    </lineage>
</organism>
<accession>A0A8T3BP07</accession>
<keyword evidence="2" id="KW-1185">Reference proteome</keyword>
<reference evidence="1" key="1">
    <citation type="journal article" date="2022" name="Front. Genet.">
        <title>Chromosome-Scale Assembly of the Dendrobium nobile Genome Provides Insights Into the Molecular Mechanism of the Biosynthesis of the Medicinal Active Ingredient of Dendrobium.</title>
        <authorList>
            <person name="Xu Q."/>
            <person name="Niu S.-C."/>
            <person name="Li K.-L."/>
            <person name="Zheng P.-J."/>
            <person name="Zhang X.-J."/>
            <person name="Jia Y."/>
            <person name="Liu Y."/>
            <person name="Niu Y.-X."/>
            <person name="Yu L.-H."/>
            <person name="Chen D.-F."/>
            <person name="Zhang G.-Q."/>
        </authorList>
    </citation>
    <scope>NUCLEOTIDE SEQUENCE</scope>
    <source>
        <tissue evidence="1">Leaf</tissue>
    </source>
</reference>
<protein>
    <submittedName>
        <fullName evidence="1">Uncharacterized protein</fullName>
    </submittedName>
</protein>
<name>A0A8T3BP07_DENNO</name>
<sequence>MVIFHSCRTPSACFVLLDGLATSSMQKPWNHRSWGPRNDVRENAKGPFSLKPEGFNSWHRFGGLGIRD</sequence>